<dbReference type="CDD" id="cd00218">
    <property type="entry name" value="GlcAT-I"/>
    <property type="match status" value="1"/>
</dbReference>
<accession>A0A0P8XXU3</accession>
<evidence type="ECO:0000256" key="10">
    <source>
        <dbReference type="ARBA" id="ARBA00022989"/>
    </source>
</evidence>
<keyword evidence="14 17" id="KW-0464">Manganese</keyword>
<evidence type="ECO:0000256" key="12">
    <source>
        <dbReference type="ARBA" id="ARBA00023136"/>
    </source>
</evidence>
<dbReference type="GO" id="GO:0050650">
    <property type="term" value="P:chondroitin sulfate proteoglycan biosynthetic process"/>
    <property type="evidence" value="ECO:0007669"/>
    <property type="project" value="TreeGrafter"/>
</dbReference>
<feature type="region of interest" description="Disordered" evidence="20">
    <location>
        <begin position="170"/>
        <end position="210"/>
    </location>
</feature>
<feature type="region of interest" description="Disordered" evidence="20">
    <location>
        <begin position="76"/>
        <end position="103"/>
    </location>
</feature>
<keyword evidence="8 17" id="KW-0479">Metal-binding</keyword>
<feature type="active site" description="Proton donor/acceptor" evidence="16">
    <location>
        <position position="474"/>
    </location>
</feature>
<protein>
    <recommendedName>
        <fullName evidence="5 19">Galactosylgalactosylxylosylprotein 3-beta-glucuronosyltransferase</fullName>
        <ecNumber evidence="5 19">2.4.1.135</ecNumber>
    </recommendedName>
</protein>
<feature type="transmembrane region" description="Helical" evidence="19">
    <location>
        <begin position="46"/>
        <end position="64"/>
    </location>
</feature>
<feature type="binding site" evidence="17">
    <location>
        <position position="391"/>
    </location>
    <ligand>
        <name>Mn(2+)</name>
        <dbReference type="ChEBI" id="CHEBI:29035"/>
    </ligand>
</feature>
<dbReference type="PANTHER" id="PTHR10896">
    <property type="entry name" value="GALACTOSYLGALACTOSYLXYLOSYLPROTEIN 3-BETA-GLUCURONOSYLTRANSFERASE BETA-1,3-GLUCURONYLTRANSFERASE"/>
    <property type="match status" value="1"/>
</dbReference>
<evidence type="ECO:0000256" key="11">
    <source>
        <dbReference type="ARBA" id="ARBA00023034"/>
    </source>
</evidence>
<dbReference type="AlphaFoldDB" id="A0A0P8XXU3"/>
<evidence type="ECO:0000256" key="17">
    <source>
        <dbReference type="PIRSR" id="PIRSR605027-3"/>
    </source>
</evidence>
<dbReference type="Pfam" id="PF03360">
    <property type="entry name" value="Glyco_transf_43"/>
    <property type="match status" value="1"/>
</dbReference>
<feature type="glycosylation site" description="N-linked (GlcNAc...) asparagine" evidence="18">
    <location>
        <position position="494"/>
    </location>
</feature>
<dbReference type="SUPFAM" id="SSF53448">
    <property type="entry name" value="Nucleotide-diphospho-sugar transferases"/>
    <property type="match status" value="1"/>
</dbReference>
<dbReference type="InterPro" id="IPR029044">
    <property type="entry name" value="Nucleotide-diphossugar_trans"/>
</dbReference>
<dbReference type="FunCoup" id="A0A0P8XXU3">
    <property type="interactions" value="172"/>
</dbReference>
<dbReference type="eggNOG" id="KOG1476">
    <property type="taxonomic scope" value="Eukaryota"/>
</dbReference>
<dbReference type="GO" id="GO:0015018">
    <property type="term" value="F:galactosylgalactosylxylosylprotein 3-beta-glucuronosyltransferase activity"/>
    <property type="evidence" value="ECO:0007669"/>
    <property type="project" value="UniProtKB-UniRule"/>
</dbReference>
<dbReference type="PANTHER" id="PTHR10896:SF51">
    <property type="entry name" value="GALACTOSYLGALACTOSYLXYLOSYLPROTEIN 3-BETA-GLUCURONOSYLTRANSFERASE S"/>
    <property type="match status" value="1"/>
</dbReference>
<keyword evidence="7 19" id="KW-0812">Transmembrane</keyword>
<dbReference type="GeneID" id="6505435"/>
<dbReference type="Gene3D" id="3.90.550.10">
    <property type="entry name" value="Spore Coat Polysaccharide Biosynthesis Protein SpsA, Chain A"/>
    <property type="match status" value="1"/>
</dbReference>
<dbReference type="FunFam" id="3.90.550.10:FF:000044">
    <property type="entry name" value="Galactosylgalactosylxylosylprotein 3-beta-glucuronosyltransferase"/>
    <property type="match status" value="1"/>
</dbReference>
<keyword evidence="22" id="KW-1185">Reference proteome</keyword>
<evidence type="ECO:0000256" key="14">
    <source>
        <dbReference type="ARBA" id="ARBA00023211"/>
    </source>
</evidence>
<gene>
    <name evidence="21" type="primary">Dana\GF22782</name>
    <name evidence="21" type="synonym">dana_GLEANR_710</name>
    <name evidence="21" type="ORF">GF22782</name>
</gene>
<keyword evidence="9 19" id="KW-0735">Signal-anchor</keyword>
<feature type="compositionally biased region" description="Acidic residues" evidence="20">
    <location>
        <begin position="192"/>
        <end position="203"/>
    </location>
</feature>
<evidence type="ECO:0000256" key="9">
    <source>
        <dbReference type="ARBA" id="ARBA00022968"/>
    </source>
</evidence>
<keyword evidence="12 19" id="KW-0472">Membrane</keyword>
<keyword evidence="13 18" id="KW-0325">Glycoprotein</keyword>
<dbReference type="Proteomes" id="UP000007801">
    <property type="component" value="Unassembled WGS sequence"/>
</dbReference>
<evidence type="ECO:0000256" key="18">
    <source>
        <dbReference type="PIRSR" id="PIRSR605027-6"/>
    </source>
</evidence>
<evidence type="ECO:0000256" key="19">
    <source>
        <dbReference type="RuleBase" id="RU363127"/>
    </source>
</evidence>
<evidence type="ECO:0000313" key="22">
    <source>
        <dbReference type="Proteomes" id="UP000007801"/>
    </source>
</evidence>
<evidence type="ECO:0000256" key="7">
    <source>
        <dbReference type="ARBA" id="ARBA00022692"/>
    </source>
</evidence>
<keyword evidence="11 19" id="KW-0333">Golgi apparatus</keyword>
<feature type="region of interest" description="Disordered" evidence="20">
    <location>
        <begin position="1"/>
        <end position="32"/>
    </location>
</feature>
<keyword evidence="6 19" id="KW-0808">Transferase</keyword>
<dbReference type="EC" id="2.4.1.135" evidence="5 19"/>
<dbReference type="InterPro" id="IPR005027">
    <property type="entry name" value="Glyco_trans_43"/>
</dbReference>
<dbReference type="UniPathway" id="UPA00378"/>
<comment type="subcellular location">
    <subcellularLocation>
        <location evidence="2 19">Golgi apparatus membrane</location>
        <topology evidence="2 19">Single-pass type II membrane protein</topology>
    </subcellularLocation>
</comment>
<reference evidence="21 22" key="1">
    <citation type="journal article" date="2007" name="Nature">
        <title>Evolution of genes and genomes on the Drosophila phylogeny.</title>
        <authorList>
            <consortium name="Drosophila 12 Genomes Consortium"/>
            <person name="Clark A.G."/>
            <person name="Eisen M.B."/>
            <person name="Smith D.R."/>
            <person name="Bergman C.M."/>
            <person name="Oliver B."/>
            <person name="Markow T.A."/>
            <person name="Kaufman T.C."/>
            <person name="Kellis M."/>
            <person name="Gelbart W."/>
            <person name="Iyer V.N."/>
            <person name="Pollard D.A."/>
            <person name="Sackton T.B."/>
            <person name="Larracuente A.M."/>
            <person name="Singh N.D."/>
            <person name="Abad J.P."/>
            <person name="Abt D.N."/>
            <person name="Adryan B."/>
            <person name="Aguade M."/>
            <person name="Akashi H."/>
            <person name="Anderson W.W."/>
            <person name="Aquadro C.F."/>
            <person name="Ardell D.H."/>
            <person name="Arguello R."/>
            <person name="Artieri C.G."/>
            <person name="Barbash D.A."/>
            <person name="Barker D."/>
            <person name="Barsanti P."/>
            <person name="Batterham P."/>
            <person name="Batzoglou S."/>
            <person name="Begun D."/>
            <person name="Bhutkar A."/>
            <person name="Blanco E."/>
            <person name="Bosak S.A."/>
            <person name="Bradley R.K."/>
            <person name="Brand A.D."/>
            <person name="Brent M.R."/>
            <person name="Brooks A.N."/>
            <person name="Brown R.H."/>
            <person name="Butlin R.K."/>
            <person name="Caggese C."/>
            <person name="Calvi B.R."/>
            <person name="Bernardo de Carvalho A."/>
            <person name="Caspi A."/>
            <person name="Castrezana S."/>
            <person name="Celniker S.E."/>
            <person name="Chang J.L."/>
            <person name="Chapple C."/>
            <person name="Chatterji S."/>
            <person name="Chinwalla A."/>
            <person name="Civetta A."/>
            <person name="Clifton S.W."/>
            <person name="Comeron J.M."/>
            <person name="Costello J.C."/>
            <person name="Coyne J.A."/>
            <person name="Daub J."/>
            <person name="David R.G."/>
            <person name="Delcher A.L."/>
            <person name="Delehaunty K."/>
            <person name="Do C.B."/>
            <person name="Ebling H."/>
            <person name="Edwards K."/>
            <person name="Eickbush T."/>
            <person name="Evans J.D."/>
            <person name="Filipski A."/>
            <person name="Findeiss S."/>
            <person name="Freyhult E."/>
            <person name="Fulton L."/>
            <person name="Fulton R."/>
            <person name="Garcia A.C."/>
            <person name="Gardiner A."/>
            <person name="Garfield D.A."/>
            <person name="Garvin B.E."/>
            <person name="Gibson G."/>
            <person name="Gilbert D."/>
            <person name="Gnerre S."/>
            <person name="Godfrey J."/>
            <person name="Good R."/>
            <person name="Gotea V."/>
            <person name="Gravely B."/>
            <person name="Greenberg A.J."/>
            <person name="Griffiths-Jones S."/>
            <person name="Gross S."/>
            <person name="Guigo R."/>
            <person name="Gustafson E.A."/>
            <person name="Haerty W."/>
            <person name="Hahn M.W."/>
            <person name="Halligan D.L."/>
            <person name="Halpern A.L."/>
            <person name="Halter G.M."/>
            <person name="Han M.V."/>
            <person name="Heger A."/>
            <person name="Hillier L."/>
            <person name="Hinrichs A.S."/>
            <person name="Holmes I."/>
            <person name="Hoskins R.A."/>
            <person name="Hubisz M.J."/>
            <person name="Hultmark D."/>
            <person name="Huntley M.A."/>
            <person name="Jaffe D.B."/>
            <person name="Jagadeeshan S."/>
            <person name="Jeck W.R."/>
            <person name="Johnson J."/>
            <person name="Jones C.D."/>
            <person name="Jordan W.C."/>
            <person name="Karpen G.H."/>
            <person name="Kataoka E."/>
            <person name="Keightley P.D."/>
            <person name="Kheradpour P."/>
            <person name="Kirkness E.F."/>
            <person name="Koerich L.B."/>
            <person name="Kristiansen K."/>
            <person name="Kudrna D."/>
            <person name="Kulathinal R.J."/>
            <person name="Kumar S."/>
            <person name="Kwok R."/>
            <person name="Lander E."/>
            <person name="Langley C.H."/>
            <person name="Lapoint R."/>
            <person name="Lazzaro B.P."/>
            <person name="Lee S.J."/>
            <person name="Levesque L."/>
            <person name="Li R."/>
            <person name="Lin C.F."/>
            <person name="Lin M.F."/>
            <person name="Lindblad-Toh K."/>
            <person name="Llopart A."/>
            <person name="Long M."/>
            <person name="Low L."/>
            <person name="Lozovsky E."/>
            <person name="Lu J."/>
            <person name="Luo M."/>
            <person name="Machado C.A."/>
            <person name="Makalowski W."/>
            <person name="Marzo M."/>
            <person name="Matsuda M."/>
            <person name="Matzkin L."/>
            <person name="McAllister B."/>
            <person name="McBride C.S."/>
            <person name="McKernan B."/>
            <person name="McKernan K."/>
            <person name="Mendez-Lago M."/>
            <person name="Minx P."/>
            <person name="Mollenhauer M.U."/>
            <person name="Montooth K."/>
            <person name="Mount S.M."/>
            <person name="Mu X."/>
            <person name="Myers E."/>
            <person name="Negre B."/>
            <person name="Newfeld S."/>
            <person name="Nielsen R."/>
            <person name="Noor M.A."/>
            <person name="O'Grady P."/>
            <person name="Pachter L."/>
            <person name="Papaceit M."/>
            <person name="Parisi M.J."/>
            <person name="Parisi M."/>
            <person name="Parts L."/>
            <person name="Pedersen J.S."/>
            <person name="Pesole G."/>
            <person name="Phillippy A.M."/>
            <person name="Ponting C.P."/>
            <person name="Pop M."/>
            <person name="Porcelli D."/>
            <person name="Powell J.R."/>
            <person name="Prohaska S."/>
            <person name="Pruitt K."/>
            <person name="Puig M."/>
            <person name="Quesneville H."/>
            <person name="Ram K.R."/>
            <person name="Rand D."/>
            <person name="Rasmussen M.D."/>
            <person name="Reed L.K."/>
            <person name="Reenan R."/>
            <person name="Reily A."/>
            <person name="Remington K.A."/>
            <person name="Rieger T.T."/>
            <person name="Ritchie M.G."/>
            <person name="Robin C."/>
            <person name="Rogers Y.H."/>
            <person name="Rohde C."/>
            <person name="Rozas J."/>
            <person name="Rubenfield M.J."/>
            <person name="Ruiz A."/>
            <person name="Russo S."/>
            <person name="Salzberg S.L."/>
            <person name="Sanchez-Gracia A."/>
            <person name="Saranga D.J."/>
            <person name="Sato H."/>
            <person name="Schaeffer S.W."/>
            <person name="Schatz M.C."/>
            <person name="Schlenke T."/>
            <person name="Schwartz R."/>
            <person name="Segarra C."/>
            <person name="Singh R.S."/>
            <person name="Sirot L."/>
            <person name="Sirota M."/>
            <person name="Sisneros N.B."/>
            <person name="Smith C.D."/>
            <person name="Smith T.F."/>
            <person name="Spieth J."/>
            <person name="Stage D.E."/>
            <person name="Stark A."/>
            <person name="Stephan W."/>
            <person name="Strausberg R.L."/>
            <person name="Strempel S."/>
            <person name="Sturgill D."/>
            <person name="Sutton G."/>
            <person name="Sutton G.G."/>
            <person name="Tao W."/>
            <person name="Teichmann S."/>
            <person name="Tobari Y.N."/>
            <person name="Tomimura Y."/>
            <person name="Tsolas J.M."/>
            <person name="Valente V.L."/>
            <person name="Venter E."/>
            <person name="Venter J.C."/>
            <person name="Vicario S."/>
            <person name="Vieira F.G."/>
            <person name="Vilella A.J."/>
            <person name="Villasante A."/>
            <person name="Walenz B."/>
            <person name="Wang J."/>
            <person name="Wasserman M."/>
            <person name="Watts T."/>
            <person name="Wilson D."/>
            <person name="Wilson R.K."/>
            <person name="Wing R.A."/>
            <person name="Wolfner M.F."/>
            <person name="Wong A."/>
            <person name="Wong G.K."/>
            <person name="Wu C.I."/>
            <person name="Wu G."/>
            <person name="Yamamoto D."/>
            <person name="Yang H.P."/>
            <person name="Yang S.P."/>
            <person name="Yorke J.A."/>
            <person name="Yoshida K."/>
            <person name="Zdobnov E."/>
            <person name="Zhang P."/>
            <person name="Zhang Y."/>
            <person name="Zimin A.V."/>
            <person name="Baldwin J."/>
            <person name="Abdouelleil A."/>
            <person name="Abdulkadir J."/>
            <person name="Abebe A."/>
            <person name="Abera B."/>
            <person name="Abreu J."/>
            <person name="Acer S.C."/>
            <person name="Aftuck L."/>
            <person name="Alexander A."/>
            <person name="An P."/>
            <person name="Anderson E."/>
            <person name="Anderson S."/>
            <person name="Arachi H."/>
            <person name="Azer M."/>
            <person name="Bachantsang P."/>
            <person name="Barry A."/>
            <person name="Bayul T."/>
            <person name="Berlin A."/>
            <person name="Bessette D."/>
            <person name="Bloom T."/>
            <person name="Blye J."/>
            <person name="Boguslavskiy L."/>
            <person name="Bonnet C."/>
            <person name="Boukhgalter B."/>
            <person name="Bourzgui I."/>
            <person name="Brown A."/>
            <person name="Cahill P."/>
            <person name="Channer S."/>
            <person name="Cheshatsang Y."/>
            <person name="Chuda L."/>
            <person name="Citroen M."/>
            <person name="Collymore A."/>
            <person name="Cooke P."/>
            <person name="Costello M."/>
            <person name="D'Aco K."/>
            <person name="Daza R."/>
            <person name="De Haan G."/>
            <person name="DeGray S."/>
            <person name="DeMaso C."/>
            <person name="Dhargay N."/>
            <person name="Dooley K."/>
            <person name="Dooley E."/>
            <person name="Doricent M."/>
            <person name="Dorje P."/>
            <person name="Dorjee K."/>
            <person name="Dupes A."/>
            <person name="Elong R."/>
            <person name="Falk J."/>
            <person name="Farina A."/>
            <person name="Faro S."/>
            <person name="Ferguson D."/>
            <person name="Fisher S."/>
            <person name="Foley C.D."/>
            <person name="Franke A."/>
            <person name="Friedrich D."/>
            <person name="Gadbois L."/>
            <person name="Gearin G."/>
            <person name="Gearin C.R."/>
            <person name="Giannoukos G."/>
            <person name="Goode T."/>
            <person name="Graham J."/>
            <person name="Grandbois E."/>
            <person name="Grewal S."/>
            <person name="Gyaltsen K."/>
            <person name="Hafez N."/>
            <person name="Hagos B."/>
            <person name="Hall J."/>
            <person name="Henson C."/>
            <person name="Hollinger A."/>
            <person name="Honan T."/>
            <person name="Huard M.D."/>
            <person name="Hughes L."/>
            <person name="Hurhula B."/>
            <person name="Husby M.E."/>
            <person name="Kamat A."/>
            <person name="Kanga B."/>
            <person name="Kashin S."/>
            <person name="Khazanovich D."/>
            <person name="Kisner P."/>
            <person name="Lance K."/>
            <person name="Lara M."/>
            <person name="Lee W."/>
            <person name="Lennon N."/>
            <person name="Letendre F."/>
            <person name="LeVine R."/>
            <person name="Lipovsky A."/>
            <person name="Liu X."/>
            <person name="Liu J."/>
            <person name="Liu S."/>
            <person name="Lokyitsang T."/>
            <person name="Lokyitsang Y."/>
            <person name="Lubonja R."/>
            <person name="Lui A."/>
            <person name="MacDonald P."/>
            <person name="Magnisalis V."/>
            <person name="Maru K."/>
            <person name="Matthews C."/>
            <person name="McCusker W."/>
            <person name="McDonough S."/>
            <person name="Mehta T."/>
            <person name="Meldrim J."/>
            <person name="Meneus L."/>
            <person name="Mihai O."/>
            <person name="Mihalev A."/>
            <person name="Mihova T."/>
            <person name="Mittelman R."/>
            <person name="Mlenga V."/>
            <person name="Montmayeur A."/>
            <person name="Mulrain L."/>
            <person name="Navidi A."/>
            <person name="Naylor J."/>
            <person name="Negash T."/>
            <person name="Nguyen T."/>
            <person name="Nguyen N."/>
            <person name="Nicol R."/>
            <person name="Norbu C."/>
            <person name="Norbu N."/>
            <person name="Novod N."/>
            <person name="O'Neill B."/>
            <person name="Osman S."/>
            <person name="Markiewicz E."/>
            <person name="Oyono O.L."/>
            <person name="Patti C."/>
            <person name="Phunkhang P."/>
            <person name="Pierre F."/>
            <person name="Priest M."/>
            <person name="Raghuraman S."/>
            <person name="Rege F."/>
            <person name="Reyes R."/>
            <person name="Rise C."/>
            <person name="Rogov P."/>
            <person name="Ross K."/>
            <person name="Ryan E."/>
            <person name="Settipalli S."/>
            <person name="Shea T."/>
            <person name="Sherpa N."/>
            <person name="Shi L."/>
            <person name="Shih D."/>
            <person name="Sparrow T."/>
            <person name="Spaulding J."/>
            <person name="Stalker J."/>
            <person name="Stange-Thomann N."/>
            <person name="Stavropoulos S."/>
            <person name="Stone C."/>
            <person name="Strader C."/>
            <person name="Tesfaye S."/>
            <person name="Thomson T."/>
            <person name="Thoulutsang Y."/>
            <person name="Thoulutsang D."/>
            <person name="Topham K."/>
            <person name="Topping I."/>
            <person name="Tsamla T."/>
            <person name="Vassiliev H."/>
            <person name="Vo A."/>
            <person name="Wangchuk T."/>
            <person name="Wangdi T."/>
            <person name="Weiand M."/>
            <person name="Wilkinson J."/>
            <person name="Wilson A."/>
            <person name="Yadav S."/>
            <person name="Young G."/>
            <person name="Yu Q."/>
            <person name="Zembek L."/>
            <person name="Zhong D."/>
            <person name="Zimmer A."/>
            <person name="Zwirko Z."/>
            <person name="Jaffe D.B."/>
            <person name="Alvarez P."/>
            <person name="Brockman W."/>
            <person name="Butler J."/>
            <person name="Chin C."/>
            <person name="Gnerre S."/>
            <person name="Grabherr M."/>
            <person name="Kleber M."/>
            <person name="Mauceli E."/>
            <person name="MacCallum I."/>
        </authorList>
    </citation>
    <scope>NUCLEOTIDE SEQUENCE [LARGE SCALE GENOMIC DNA]</scope>
    <source>
        <strain evidence="22">Tucson 14024-0371.13</strain>
    </source>
</reference>
<comment type="similarity">
    <text evidence="4 19">Belongs to the glycosyltransferase 43 family.</text>
</comment>
<dbReference type="OrthoDB" id="675023at2759"/>
<evidence type="ECO:0000256" key="16">
    <source>
        <dbReference type="PIRSR" id="PIRSR605027-1"/>
    </source>
</evidence>
<dbReference type="STRING" id="7217.A0A0P8XXU3"/>
<keyword evidence="10 19" id="KW-1133">Transmembrane helix</keyword>
<organism evidence="21 22">
    <name type="scientific">Drosophila ananassae</name>
    <name type="common">Fruit fly</name>
    <dbReference type="NCBI Taxonomy" id="7217"/>
    <lineage>
        <taxon>Eukaryota</taxon>
        <taxon>Metazoa</taxon>
        <taxon>Ecdysozoa</taxon>
        <taxon>Arthropoda</taxon>
        <taxon>Hexapoda</taxon>
        <taxon>Insecta</taxon>
        <taxon>Pterygota</taxon>
        <taxon>Neoptera</taxon>
        <taxon>Endopterygota</taxon>
        <taxon>Diptera</taxon>
        <taxon>Brachycera</taxon>
        <taxon>Muscomorpha</taxon>
        <taxon>Ephydroidea</taxon>
        <taxon>Drosophilidae</taxon>
        <taxon>Drosophila</taxon>
        <taxon>Sophophora</taxon>
    </lineage>
</organism>
<evidence type="ECO:0000256" key="5">
    <source>
        <dbReference type="ARBA" id="ARBA00012641"/>
    </source>
</evidence>
<evidence type="ECO:0000256" key="2">
    <source>
        <dbReference type="ARBA" id="ARBA00004323"/>
    </source>
</evidence>
<keyword evidence="21" id="KW-0328">Glycosyltransferase</keyword>
<dbReference type="GO" id="GO:0000139">
    <property type="term" value="C:Golgi membrane"/>
    <property type="evidence" value="ECO:0007669"/>
    <property type="project" value="UniProtKB-SubCell"/>
</dbReference>
<evidence type="ECO:0000313" key="21">
    <source>
        <dbReference type="EMBL" id="KPU74267.1"/>
    </source>
</evidence>
<evidence type="ECO:0000256" key="4">
    <source>
        <dbReference type="ARBA" id="ARBA00007706"/>
    </source>
</evidence>
<dbReference type="SMR" id="A0A0P8XXU3"/>
<dbReference type="EMBL" id="CH902624">
    <property type="protein sequence ID" value="KPU74267.1"/>
    <property type="molecule type" value="Genomic_DNA"/>
</dbReference>
<evidence type="ECO:0000256" key="15">
    <source>
        <dbReference type="ARBA" id="ARBA00047979"/>
    </source>
</evidence>
<comment type="cofactor">
    <cofactor evidence="1 17 19">
        <name>Mn(2+)</name>
        <dbReference type="ChEBI" id="CHEBI:29035"/>
    </cofactor>
</comment>
<dbReference type="InParanoid" id="A0A0P8XXU3"/>
<proteinExistence type="inferred from homology"/>
<name>A0A0P8XXU3_DROAN</name>
<evidence type="ECO:0000256" key="8">
    <source>
        <dbReference type="ARBA" id="ARBA00022723"/>
    </source>
</evidence>
<comment type="pathway">
    <text evidence="3 19">Protein modification; protein glycosylation.</text>
</comment>
<evidence type="ECO:0000256" key="13">
    <source>
        <dbReference type="ARBA" id="ARBA00023180"/>
    </source>
</evidence>
<evidence type="ECO:0000256" key="1">
    <source>
        <dbReference type="ARBA" id="ARBA00001936"/>
    </source>
</evidence>
<dbReference type="GO" id="GO:0046872">
    <property type="term" value="F:metal ion binding"/>
    <property type="evidence" value="ECO:0007669"/>
    <property type="project" value="UniProtKB-KW"/>
</dbReference>
<comment type="catalytic activity">
    <reaction evidence="15 19">
        <text>3-O-(beta-D-galactosyl-(1-&gt;3)-beta-D-galactosyl-(1-&gt;4)-beta-D-xylosyl)-L-seryl-[protein] + UDP-alpha-D-glucuronate = 3-O-(beta-D-GlcA-(1-&gt;3)-beta-D-Gal-(1-&gt;3)-beta-D-Gal-(1-&gt;4)-beta-D-Xyl)-L-seryl-[protein] + UDP + H(+)</text>
        <dbReference type="Rhea" id="RHEA:24168"/>
        <dbReference type="Rhea" id="RHEA-COMP:12571"/>
        <dbReference type="Rhea" id="RHEA-COMP:12573"/>
        <dbReference type="ChEBI" id="CHEBI:15378"/>
        <dbReference type="ChEBI" id="CHEBI:58052"/>
        <dbReference type="ChEBI" id="CHEBI:58223"/>
        <dbReference type="ChEBI" id="CHEBI:132090"/>
        <dbReference type="ChEBI" id="CHEBI:132093"/>
        <dbReference type="EC" id="2.4.1.135"/>
    </reaction>
</comment>
<evidence type="ECO:0000256" key="20">
    <source>
        <dbReference type="SAM" id="MobiDB-lite"/>
    </source>
</evidence>
<dbReference type="GO" id="GO:0005975">
    <property type="term" value="P:carbohydrate metabolic process"/>
    <property type="evidence" value="ECO:0007669"/>
    <property type="project" value="TreeGrafter"/>
</dbReference>
<sequence length="565" mass="64930">MSSAQYKALEPQTSDEDREDIERQRHRSVPYTMGRKGSVSAGRRRCLFLAGAVLFIVAFCYLTFSMDTRLALGLGGGSDDSEEHHGLGKKRFTGGRPGRSQVPKLKTTKSSWFENDWEEEEAVEEGTTTEVRKKAKIEATQVFVSENPEEEFIFSRTEASVKQENNLLITESKDKRTQNLGATEQNFMNDYPAEEEESDDDSPEPSVDPDRLVYKFIPTSYDEEKLRSIEWMPSFEIQEHKVHRSQEQLHSTNFRPLNETLHICSESYEDRRLFMQDKPRSEYENLPVIYFVTPTYPRREQIPELTRLAHTLLHVPRLHWLVADDQENCNSYLDTLLNRFGIPFTHMVSPMPSKFRNEKPAPRGVANRRAALQWLKTHNLSNGVLYFGDDDNTYDLRLFSEIRKTQIVSMFPVGLIADYGISGPVVRKGKVVAFLDSWIAGRRWPVDMAGFAVNLDYMAKYPYVNMPYKPGYEEDLFLRSIGLRMDQIEPRGSNCTEVLVWHTQTKSKKIGTLRMEGRYMDDRSNLGALLHNLKTMGVALISEDEGRNALISKNGKEKPHSLILS</sequence>
<feature type="compositionally biased region" description="Polar residues" evidence="20">
    <location>
        <begin position="178"/>
        <end position="188"/>
    </location>
</feature>
<evidence type="ECO:0000256" key="6">
    <source>
        <dbReference type="ARBA" id="ARBA00022679"/>
    </source>
</evidence>
<evidence type="ECO:0000256" key="3">
    <source>
        <dbReference type="ARBA" id="ARBA00004922"/>
    </source>
</evidence>